<keyword evidence="5" id="KW-1185">Reference proteome</keyword>
<dbReference type="eggNOG" id="COG3279">
    <property type="taxonomic scope" value="Bacteria"/>
</dbReference>
<dbReference type="EMBL" id="CP007130">
    <property type="protein sequence ID" value="AHG93291.1"/>
    <property type="molecule type" value="Genomic_DNA"/>
</dbReference>
<dbReference type="SUPFAM" id="SSF52172">
    <property type="entry name" value="CheY-like"/>
    <property type="match status" value="1"/>
</dbReference>
<evidence type="ECO:0000259" key="3">
    <source>
        <dbReference type="PROSITE" id="PS50930"/>
    </source>
</evidence>
<name>W0RRH9_9BACT</name>
<evidence type="ECO:0000313" key="4">
    <source>
        <dbReference type="EMBL" id="AHG93291.1"/>
    </source>
</evidence>
<dbReference type="PROSITE" id="PS50110">
    <property type="entry name" value="RESPONSE_REGULATORY"/>
    <property type="match status" value="1"/>
</dbReference>
<dbReference type="Pfam" id="PF04397">
    <property type="entry name" value="LytTR"/>
    <property type="match status" value="1"/>
</dbReference>
<evidence type="ECO:0000259" key="2">
    <source>
        <dbReference type="PROSITE" id="PS50110"/>
    </source>
</evidence>
<dbReference type="InterPro" id="IPR001789">
    <property type="entry name" value="Sig_transdc_resp-reg_receiver"/>
</dbReference>
<gene>
    <name evidence="4" type="ORF">J421_5756</name>
</gene>
<dbReference type="GO" id="GO:0003677">
    <property type="term" value="F:DNA binding"/>
    <property type="evidence" value="ECO:0007669"/>
    <property type="project" value="InterPro"/>
</dbReference>
<dbReference type="SMART" id="SM00448">
    <property type="entry name" value="REC"/>
    <property type="match status" value="1"/>
</dbReference>
<dbReference type="Proteomes" id="UP000019151">
    <property type="component" value="Plasmid 2"/>
</dbReference>
<dbReference type="PANTHER" id="PTHR37299">
    <property type="entry name" value="TRANSCRIPTIONAL REGULATOR-RELATED"/>
    <property type="match status" value="1"/>
</dbReference>
<reference evidence="4 5" key="1">
    <citation type="journal article" date="2014" name="Genome Announc.">
        <title>Genome Sequence and Methylome of Soil Bacterium Gemmatirosa kalamazoonensis KBS708T, a Member of the Rarely Cultivated Gemmatimonadetes Phylum.</title>
        <authorList>
            <person name="Debruyn J.M."/>
            <person name="Radosevich M."/>
            <person name="Wommack K.E."/>
            <person name="Polson S.W."/>
            <person name="Hauser L.J."/>
            <person name="Fawaz M.N."/>
            <person name="Korlach J."/>
            <person name="Tsai Y.C."/>
        </authorList>
    </citation>
    <scope>NUCLEOTIDE SEQUENCE [LARGE SCALE GENOMIC DNA]</scope>
    <source>
        <strain evidence="4 5">KBS708</strain>
        <plasmid evidence="5">Plasmid 2</plasmid>
    </source>
</reference>
<dbReference type="InParanoid" id="W0RRH9"/>
<dbReference type="GO" id="GO:0000156">
    <property type="term" value="F:phosphorelay response regulator activity"/>
    <property type="evidence" value="ECO:0007669"/>
    <property type="project" value="InterPro"/>
</dbReference>
<geneLocation type="plasmid" evidence="4 5">
    <name>2</name>
</geneLocation>
<evidence type="ECO:0000256" key="1">
    <source>
        <dbReference type="PROSITE-ProRule" id="PRU00169"/>
    </source>
</evidence>
<dbReference type="RefSeq" id="WP_025414597.1">
    <property type="nucleotide sequence ID" value="NZ_CP007130.1"/>
</dbReference>
<dbReference type="Gene3D" id="2.40.50.1020">
    <property type="entry name" value="LytTr DNA-binding domain"/>
    <property type="match status" value="1"/>
</dbReference>
<dbReference type="AlphaFoldDB" id="W0RRH9"/>
<dbReference type="PANTHER" id="PTHR37299:SF1">
    <property type="entry name" value="STAGE 0 SPORULATION PROTEIN A HOMOLOG"/>
    <property type="match status" value="1"/>
</dbReference>
<dbReference type="Pfam" id="PF00072">
    <property type="entry name" value="Response_reg"/>
    <property type="match status" value="1"/>
</dbReference>
<protein>
    <submittedName>
        <fullName evidence="4">Response regulator receiver</fullName>
    </submittedName>
</protein>
<dbReference type="Gene3D" id="3.40.50.2300">
    <property type="match status" value="1"/>
</dbReference>
<proteinExistence type="predicted"/>
<keyword evidence="1" id="KW-0597">Phosphoprotein</keyword>
<accession>W0RRH9</accession>
<dbReference type="InterPro" id="IPR007492">
    <property type="entry name" value="LytTR_DNA-bd_dom"/>
</dbReference>
<dbReference type="OrthoDB" id="9809318at2"/>
<dbReference type="InterPro" id="IPR011006">
    <property type="entry name" value="CheY-like_superfamily"/>
</dbReference>
<dbReference type="PROSITE" id="PS50930">
    <property type="entry name" value="HTH_LYTTR"/>
    <property type="match status" value="1"/>
</dbReference>
<feature type="domain" description="HTH LytTR-type" evidence="3">
    <location>
        <begin position="146"/>
        <end position="250"/>
    </location>
</feature>
<dbReference type="InterPro" id="IPR046947">
    <property type="entry name" value="LytR-like"/>
</dbReference>
<evidence type="ECO:0000313" key="5">
    <source>
        <dbReference type="Proteomes" id="UP000019151"/>
    </source>
</evidence>
<keyword evidence="4" id="KW-0614">Plasmid</keyword>
<dbReference type="HOGENOM" id="CLU_000445_14_1_0"/>
<dbReference type="KEGG" id="gba:J421_5756"/>
<organism evidence="4 5">
    <name type="scientific">Gemmatirosa kalamazoonensis</name>
    <dbReference type="NCBI Taxonomy" id="861299"/>
    <lineage>
        <taxon>Bacteria</taxon>
        <taxon>Pseudomonadati</taxon>
        <taxon>Gemmatimonadota</taxon>
        <taxon>Gemmatimonadia</taxon>
        <taxon>Gemmatimonadales</taxon>
        <taxon>Gemmatimonadaceae</taxon>
        <taxon>Gemmatirosa</taxon>
    </lineage>
</organism>
<feature type="modified residue" description="4-aspartylphosphate" evidence="1">
    <location>
        <position position="65"/>
    </location>
</feature>
<dbReference type="SMART" id="SM00850">
    <property type="entry name" value="LytTR"/>
    <property type="match status" value="1"/>
</dbReference>
<feature type="domain" description="Response regulatory" evidence="2">
    <location>
        <begin position="14"/>
        <end position="128"/>
    </location>
</feature>
<sequence>MSSAAAVTASAHYRALIVDDERIARAGLRAMLSRYTQLRVVGEARDGEEAVKAIQELRPDVVFLDIQMPGRDGFGVMRELAAMSRHPAYVFVTAHADRALEAYEVDAVDYLHKPFSDARLGRTIQRVVRHLQGAIAASTLARADRLLLNTADGSVFVDAVDIRRVSVEGNYLRVFTCDSEHLVRRTMAQLSHELRDGGFVRISRSDLVNMSRIRAIHRRPGGRHEVVLDCGTSLMSSRRYKCDVRDAIAALG</sequence>